<evidence type="ECO:0008006" key="3">
    <source>
        <dbReference type="Google" id="ProtNLM"/>
    </source>
</evidence>
<dbReference type="Gene3D" id="2.40.128.410">
    <property type="match status" value="1"/>
</dbReference>
<gene>
    <name evidence="1" type="ORF">DWV77_01520</name>
</gene>
<reference evidence="1 2" key="1">
    <citation type="submission" date="2018-08" db="EMBL/GenBank/DDBJ databases">
        <title>A genome reference for cultivated species of the human gut microbiota.</title>
        <authorList>
            <person name="Zou Y."/>
            <person name="Xue W."/>
            <person name="Luo G."/>
        </authorList>
    </citation>
    <scope>NUCLEOTIDE SEQUENCE [LARGE SCALE GENOMIC DNA]</scope>
    <source>
        <strain evidence="1 2">AF12-7</strain>
    </source>
</reference>
<dbReference type="PROSITE" id="PS51257">
    <property type="entry name" value="PROKAR_LIPOPROTEIN"/>
    <property type="match status" value="1"/>
</dbReference>
<name>A0A413BCA5_BACSE</name>
<evidence type="ECO:0000313" key="2">
    <source>
        <dbReference type="Proteomes" id="UP000285150"/>
    </source>
</evidence>
<evidence type="ECO:0000313" key="1">
    <source>
        <dbReference type="EMBL" id="RGW36721.1"/>
    </source>
</evidence>
<dbReference type="AlphaFoldDB" id="A0A413BCA5"/>
<organism evidence="1 2">
    <name type="scientific">Bacteroides stercoris</name>
    <dbReference type="NCBI Taxonomy" id="46506"/>
    <lineage>
        <taxon>Bacteria</taxon>
        <taxon>Pseudomonadati</taxon>
        <taxon>Bacteroidota</taxon>
        <taxon>Bacteroidia</taxon>
        <taxon>Bacteroidales</taxon>
        <taxon>Bacteroidaceae</taxon>
        <taxon>Bacteroides</taxon>
    </lineage>
</organism>
<protein>
    <recommendedName>
        <fullName evidence="3">DUF4251 domain-containing protein</fullName>
    </recommendedName>
</protein>
<sequence>MKGRFLVALFLYLAFAVVFSGCRTVDTVEGQTAHHVALQALTSGNCKIVLEEIYIPSDRPEKLRTQQVSGSYFVIKGDKLRAYLTREVDGSKLFSGISPLNGGEADLQIGEPEVRNNGDVNISLRVQGSRHYRVFEWVMTLYHDSNQCSVQANKVYMAGNYSFKGRILPLPEK</sequence>
<dbReference type="RefSeq" id="WP_117856892.1">
    <property type="nucleotide sequence ID" value="NZ_JAQCOO010000001.1"/>
</dbReference>
<dbReference type="EMBL" id="QSAF01000001">
    <property type="protein sequence ID" value="RGW36721.1"/>
    <property type="molecule type" value="Genomic_DNA"/>
</dbReference>
<proteinExistence type="predicted"/>
<dbReference type="Proteomes" id="UP000285150">
    <property type="component" value="Unassembled WGS sequence"/>
</dbReference>
<accession>A0A413BCA5</accession>
<comment type="caution">
    <text evidence="1">The sequence shown here is derived from an EMBL/GenBank/DDBJ whole genome shotgun (WGS) entry which is preliminary data.</text>
</comment>